<sequence length="309" mass="34464">MHVSAVRIGDRPKCRGKRSLYGEMMIALATCLAVQHADPDLALLLAEMDDAEVVAWDDPTVEWSRFDKVIIRSTWNAHLDRDRFVAWCRQVDRVSELWNPPDLVEWNTDKRYLLDLAAHGIPIVPTRFVAPGEHLDDRCDGVDIDLGGDVVVKPTVAAGSYGIGRFQDDRDGIIGRVDEIHRQGLTAMIQAYQSQIDTQAETGLVYFGGQYSHCFAKSAILASEITTDEAGLYAVEQIEPRQPTRVQREIADRVVDAIPETAYLRIDLVPTDQGPAVLEVEATEPSLFIDTDDQAAARAARIWRTLARL</sequence>
<dbReference type="Gene3D" id="3.30.1490.20">
    <property type="entry name" value="ATP-grasp fold, A domain"/>
    <property type="match status" value="1"/>
</dbReference>
<dbReference type="InterPro" id="IPR053191">
    <property type="entry name" value="DcsG_Biosynth_Enzyme"/>
</dbReference>
<dbReference type="Gene3D" id="3.30.470.20">
    <property type="entry name" value="ATP-grasp fold, B domain"/>
    <property type="match status" value="1"/>
</dbReference>
<dbReference type="SUPFAM" id="SSF56059">
    <property type="entry name" value="Glutathione synthetase ATP-binding domain-like"/>
    <property type="match status" value="1"/>
</dbReference>
<evidence type="ECO:0000313" key="3">
    <source>
        <dbReference type="EMBL" id="PIE32116.1"/>
    </source>
</evidence>
<evidence type="ECO:0000259" key="2">
    <source>
        <dbReference type="PROSITE" id="PS50975"/>
    </source>
</evidence>
<evidence type="ECO:0000256" key="1">
    <source>
        <dbReference type="PROSITE-ProRule" id="PRU00409"/>
    </source>
</evidence>
<dbReference type="AlphaFoldDB" id="A0A2G6K8U2"/>
<dbReference type="PANTHER" id="PTHR39217">
    <property type="match status" value="1"/>
</dbReference>
<dbReference type="GO" id="GO:0005524">
    <property type="term" value="F:ATP binding"/>
    <property type="evidence" value="ECO:0007669"/>
    <property type="project" value="UniProtKB-UniRule"/>
</dbReference>
<dbReference type="EMBL" id="PDSL01000053">
    <property type="protein sequence ID" value="PIE32116.1"/>
    <property type="molecule type" value="Genomic_DNA"/>
</dbReference>
<dbReference type="PANTHER" id="PTHR39217:SF1">
    <property type="entry name" value="GLUTATHIONE SYNTHETASE"/>
    <property type="match status" value="1"/>
</dbReference>
<dbReference type="InterPro" id="IPR011761">
    <property type="entry name" value="ATP-grasp"/>
</dbReference>
<reference evidence="3 4" key="1">
    <citation type="submission" date="2017-10" db="EMBL/GenBank/DDBJ databases">
        <title>Novel microbial diversity and functional potential in the marine mammal oral microbiome.</title>
        <authorList>
            <person name="Dudek N.K."/>
            <person name="Sun C.L."/>
            <person name="Burstein D."/>
            <person name="Kantor R.S."/>
            <person name="Aliaga Goltsman D.S."/>
            <person name="Bik E.M."/>
            <person name="Thomas B.C."/>
            <person name="Banfield J.F."/>
            <person name="Relman D.A."/>
        </authorList>
    </citation>
    <scope>NUCLEOTIDE SEQUENCE [LARGE SCALE GENOMIC DNA]</scope>
    <source>
        <strain evidence="3">DOLJORAL78_61_10</strain>
    </source>
</reference>
<gene>
    <name evidence="3" type="ORF">CSA55_04055</name>
</gene>
<keyword evidence="1" id="KW-0067">ATP-binding</keyword>
<dbReference type="Proteomes" id="UP000230914">
    <property type="component" value="Unassembled WGS sequence"/>
</dbReference>
<protein>
    <recommendedName>
        <fullName evidence="2">ATP-grasp domain-containing protein</fullName>
    </recommendedName>
</protein>
<name>A0A2G6K8U2_9ACTN</name>
<keyword evidence="1" id="KW-0547">Nucleotide-binding</keyword>
<dbReference type="InterPro" id="IPR013815">
    <property type="entry name" value="ATP_grasp_subdomain_1"/>
</dbReference>
<dbReference type="GO" id="GO:0046872">
    <property type="term" value="F:metal ion binding"/>
    <property type="evidence" value="ECO:0007669"/>
    <property type="project" value="InterPro"/>
</dbReference>
<organism evidence="3 4">
    <name type="scientific">Ilumatobacter coccineus</name>
    <dbReference type="NCBI Taxonomy" id="467094"/>
    <lineage>
        <taxon>Bacteria</taxon>
        <taxon>Bacillati</taxon>
        <taxon>Actinomycetota</taxon>
        <taxon>Acidimicrobiia</taxon>
        <taxon>Acidimicrobiales</taxon>
        <taxon>Ilumatobacteraceae</taxon>
        <taxon>Ilumatobacter</taxon>
    </lineage>
</organism>
<feature type="domain" description="ATP-grasp" evidence="2">
    <location>
        <begin position="113"/>
        <end position="307"/>
    </location>
</feature>
<dbReference type="PROSITE" id="PS50975">
    <property type="entry name" value="ATP_GRASP"/>
    <property type="match status" value="1"/>
</dbReference>
<proteinExistence type="predicted"/>
<accession>A0A2G6K8U2</accession>
<comment type="caution">
    <text evidence="3">The sequence shown here is derived from an EMBL/GenBank/DDBJ whole genome shotgun (WGS) entry which is preliminary data.</text>
</comment>
<evidence type="ECO:0000313" key="4">
    <source>
        <dbReference type="Proteomes" id="UP000230914"/>
    </source>
</evidence>